<gene>
    <name evidence="1" type="ORF">CFC21_036449</name>
</gene>
<proteinExistence type="predicted"/>
<reference evidence="1" key="1">
    <citation type="journal article" date="2017" name="Gigascience">
        <title>The first near-complete assembly of the hexaploid bread wheat genome, Triticum aestivum.</title>
        <authorList>
            <person name="Zimin A.V."/>
            <person name="Puiu D."/>
            <person name="Hall R."/>
            <person name="Kingan S."/>
            <person name="Clavijo B.J."/>
            <person name="Salzberg S.L."/>
        </authorList>
    </citation>
    <scope>NUCLEOTIDE SEQUENCE</scope>
    <source>
        <tissue evidence="1">Leaf</tissue>
    </source>
</reference>
<sequence>VGVGVGVVLL</sequence>
<protein>
    <submittedName>
        <fullName evidence="1">Uncharacterized protein</fullName>
    </submittedName>
</protein>
<accession>A0A9R1F8B5</accession>
<organism evidence="1">
    <name type="scientific">Triticum aestivum</name>
    <name type="common">Wheat</name>
    <dbReference type="NCBI Taxonomy" id="4565"/>
    <lineage>
        <taxon>Eukaryota</taxon>
        <taxon>Viridiplantae</taxon>
        <taxon>Streptophyta</taxon>
        <taxon>Embryophyta</taxon>
        <taxon>Tracheophyta</taxon>
        <taxon>Spermatophyta</taxon>
        <taxon>Magnoliopsida</taxon>
        <taxon>Liliopsida</taxon>
        <taxon>Poales</taxon>
        <taxon>Poaceae</taxon>
        <taxon>BOP clade</taxon>
        <taxon>Pooideae</taxon>
        <taxon>Triticodae</taxon>
        <taxon>Triticeae</taxon>
        <taxon>Triticinae</taxon>
        <taxon>Triticum</taxon>
    </lineage>
</organism>
<reference evidence="1" key="2">
    <citation type="submission" date="2020-03" db="EMBL/GenBank/DDBJ databases">
        <title>The second near-complete assembly of the hexaploid bread wheat (Triticum aestivum) genome.</title>
        <authorList>
            <person name="Zimin A.V."/>
            <person name="Puiu D."/>
            <person name="Shumante A."/>
            <person name="Alonge M."/>
            <person name="Salzberg S.L."/>
        </authorList>
    </citation>
    <scope>NUCLEOTIDE SEQUENCE</scope>
    <source>
        <tissue evidence="1">Leaf</tissue>
    </source>
</reference>
<name>A0A9R1F8B5_WHEAT</name>
<dbReference type="Proteomes" id="UP000815260">
    <property type="component" value="Chromosome 3A"/>
</dbReference>
<comment type="caution">
    <text evidence="1">The sequence shown here is derived from an EMBL/GenBank/DDBJ whole genome shotgun (WGS) entry which is preliminary data.</text>
</comment>
<dbReference type="EMBL" id="CM022217">
    <property type="protein sequence ID" value="KAF7024034.1"/>
    <property type="molecule type" value="Genomic_DNA"/>
</dbReference>
<feature type="non-terminal residue" evidence="1">
    <location>
        <position position="1"/>
    </location>
</feature>
<evidence type="ECO:0000313" key="1">
    <source>
        <dbReference type="EMBL" id="KAF7024034.1"/>
    </source>
</evidence>
<feature type="non-terminal residue" evidence="1">
    <location>
        <position position="10"/>
    </location>
</feature>